<comment type="caution">
    <text evidence="1">The sequence shown here is derived from an EMBL/GenBank/DDBJ whole genome shotgun (WGS) entry which is preliminary data.</text>
</comment>
<dbReference type="Proteomes" id="UP001140087">
    <property type="component" value="Unassembled WGS sequence"/>
</dbReference>
<accession>A0ACC1LGV6</accession>
<protein>
    <submittedName>
        <fullName evidence="1">Uncharacterized protein</fullName>
    </submittedName>
</protein>
<gene>
    <name evidence="1" type="ORF">H4R21_000162</name>
</gene>
<evidence type="ECO:0000313" key="1">
    <source>
        <dbReference type="EMBL" id="KAJ2808206.1"/>
    </source>
</evidence>
<dbReference type="EMBL" id="JANBUN010000010">
    <property type="protein sequence ID" value="KAJ2808206.1"/>
    <property type="molecule type" value="Genomic_DNA"/>
</dbReference>
<name>A0ACC1LGV6_9FUNG</name>
<proteinExistence type="predicted"/>
<organism evidence="1 2">
    <name type="scientific">Coemansia helicoidea</name>
    <dbReference type="NCBI Taxonomy" id="1286919"/>
    <lineage>
        <taxon>Eukaryota</taxon>
        <taxon>Fungi</taxon>
        <taxon>Fungi incertae sedis</taxon>
        <taxon>Zoopagomycota</taxon>
        <taxon>Kickxellomycotina</taxon>
        <taxon>Kickxellomycetes</taxon>
        <taxon>Kickxellales</taxon>
        <taxon>Kickxellaceae</taxon>
        <taxon>Coemansia</taxon>
    </lineage>
</organism>
<sequence length="159" mass="17294">MRTFTLLRMLLAPALLVAAPVLADSEADNYPGWGWPIQDCIMYEVKPGDYCYKIAQDNGIPYAQFLRQNPGIDCTNLQVGQSVCLIPLSPNNHSGGGGGGGWTGGYKRQCKTHTVRSGEVCDEIADSYGIPLAELVARNDQSSEWRGCSLLRIGQQLCV</sequence>
<reference evidence="1" key="1">
    <citation type="submission" date="2022-07" db="EMBL/GenBank/DDBJ databases">
        <title>Phylogenomic reconstructions and comparative analyses of Kickxellomycotina fungi.</title>
        <authorList>
            <person name="Reynolds N.K."/>
            <person name="Stajich J.E."/>
            <person name="Barry K."/>
            <person name="Grigoriev I.V."/>
            <person name="Crous P."/>
            <person name="Smith M.E."/>
        </authorList>
    </citation>
    <scope>NUCLEOTIDE SEQUENCE</scope>
    <source>
        <strain evidence="1">BCRC 34780</strain>
    </source>
</reference>
<keyword evidence="2" id="KW-1185">Reference proteome</keyword>
<evidence type="ECO:0000313" key="2">
    <source>
        <dbReference type="Proteomes" id="UP001140087"/>
    </source>
</evidence>